<evidence type="ECO:0000256" key="10">
    <source>
        <dbReference type="ARBA" id="ARBA00023140"/>
    </source>
</evidence>
<keyword evidence="4" id="KW-0812">Transmembrane</keyword>
<evidence type="ECO:0000256" key="12">
    <source>
        <dbReference type="ARBA" id="ARBA00037847"/>
    </source>
</evidence>
<evidence type="ECO:0000256" key="1">
    <source>
        <dbReference type="ARBA" id="ARBA00005443"/>
    </source>
</evidence>
<dbReference type="InterPro" id="IPR006785">
    <property type="entry name" value="Pex14_N"/>
</dbReference>
<comment type="similarity">
    <text evidence="1 16">Belongs to the peroxin-14 family.</text>
</comment>
<keyword evidence="2 16" id="KW-0813">Transport</keyword>
<dbReference type="GO" id="GO:0005102">
    <property type="term" value="F:signaling receptor binding"/>
    <property type="evidence" value="ECO:0007669"/>
    <property type="project" value="TreeGrafter"/>
</dbReference>
<evidence type="ECO:0000256" key="4">
    <source>
        <dbReference type="ARBA" id="ARBA00022692"/>
    </source>
</evidence>
<evidence type="ECO:0000256" key="3">
    <source>
        <dbReference type="ARBA" id="ARBA00022553"/>
    </source>
</evidence>
<dbReference type="GO" id="GO:0016560">
    <property type="term" value="P:protein import into peroxisome matrix, docking"/>
    <property type="evidence" value="ECO:0007669"/>
    <property type="project" value="UniProtKB-UniRule"/>
</dbReference>
<reference evidence="19" key="1">
    <citation type="journal article" date="2023" name="Mol. Biol. Evol.">
        <title>Third-Generation Sequencing Reveals the Adaptive Role of the Epigenome in Three Deep-Sea Polychaetes.</title>
        <authorList>
            <person name="Perez M."/>
            <person name="Aroh O."/>
            <person name="Sun Y."/>
            <person name="Lan Y."/>
            <person name="Juniper S.K."/>
            <person name="Young C.R."/>
            <person name="Angers B."/>
            <person name="Qian P.Y."/>
        </authorList>
    </citation>
    <scope>NUCLEOTIDE SEQUENCE</scope>
    <source>
        <strain evidence="19">P08H-3</strain>
    </source>
</reference>
<evidence type="ECO:0000256" key="14">
    <source>
        <dbReference type="ARBA" id="ARBA00055057"/>
    </source>
</evidence>
<dbReference type="GO" id="GO:0005778">
    <property type="term" value="C:peroxisomal membrane"/>
    <property type="evidence" value="ECO:0007669"/>
    <property type="project" value="UniProtKB-SubCell"/>
</dbReference>
<proteinExistence type="inferred from homology"/>
<name>A0AAD9JTN6_9ANNE</name>
<evidence type="ECO:0000313" key="20">
    <source>
        <dbReference type="Proteomes" id="UP001208570"/>
    </source>
</evidence>
<dbReference type="Pfam" id="PF04695">
    <property type="entry name" value="Pex14_N"/>
    <property type="match status" value="1"/>
</dbReference>
<dbReference type="PANTHER" id="PTHR23058:SF0">
    <property type="entry name" value="PEROXISOMAL MEMBRANE PROTEIN PEX14"/>
    <property type="match status" value="1"/>
</dbReference>
<dbReference type="EMBL" id="JAODUP010000172">
    <property type="protein sequence ID" value="KAK2158353.1"/>
    <property type="molecule type" value="Genomic_DNA"/>
</dbReference>
<keyword evidence="9 16" id="KW-0472">Membrane</keyword>
<dbReference type="AlphaFoldDB" id="A0AAD9JTN6"/>
<organism evidence="19 20">
    <name type="scientific">Paralvinella palmiformis</name>
    <dbReference type="NCBI Taxonomy" id="53620"/>
    <lineage>
        <taxon>Eukaryota</taxon>
        <taxon>Metazoa</taxon>
        <taxon>Spiralia</taxon>
        <taxon>Lophotrochozoa</taxon>
        <taxon>Annelida</taxon>
        <taxon>Polychaeta</taxon>
        <taxon>Sedentaria</taxon>
        <taxon>Canalipalpata</taxon>
        <taxon>Terebellida</taxon>
        <taxon>Terebelliformia</taxon>
        <taxon>Alvinellidae</taxon>
        <taxon>Paralvinella</taxon>
    </lineage>
</organism>
<keyword evidence="6" id="KW-1133">Transmembrane helix</keyword>
<keyword evidence="20" id="KW-1185">Reference proteome</keyword>
<evidence type="ECO:0000256" key="7">
    <source>
        <dbReference type="ARBA" id="ARBA00022990"/>
    </source>
</evidence>
<sequence length="369" mass="40413">MLQSESATSDKTMDSETATLRENMIATAVRFLQNPKVTQSPLSQKKSFLEKKGLTPEEIDIAVQKAGVVDIIPPSPGVIPTQAGLYTPNIQAVPQTTVSTWTKIKDYTSSAAIIGGFAYLIYKIYKQYIMPYWFGPSQEERQLAAIQQSITELQSSVIDTLKFIKDVQNSITVQQVKIDALSSESTTVQRSTNDEGEFVREVKDEIKSLKGLLLSRKQFPPAPPPQPVLPAWQLVAPNPDETVAGSVSSVESGTVTQEDTSVKTTTVTQEVSHTESATTPPAISAESFIFTPEDLRDVKETAKEYLDNGPEWQTEDAVVVTNGQLPNGSNDKDVEGDEEEFTSLKSTHKALPKEAESQMGQTHETTEVS</sequence>
<keyword evidence="8" id="KW-0811">Translocation</keyword>
<evidence type="ECO:0000256" key="5">
    <source>
        <dbReference type="ARBA" id="ARBA00022927"/>
    </source>
</evidence>
<dbReference type="PANTHER" id="PTHR23058">
    <property type="entry name" value="PEROXISOMAL MEMBRANE PROTEIN PEX14"/>
    <property type="match status" value="1"/>
</dbReference>
<keyword evidence="7" id="KW-0007">Acetylation</keyword>
<protein>
    <recommendedName>
        <fullName evidence="11 16">Peroxisomal membrane protein PEX14</fullName>
    </recommendedName>
    <alternativeName>
        <fullName evidence="16">Peroxin-14</fullName>
    </alternativeName>
</protein>
<evidence type="ECO:0000313" key="19">
    <source>
        <dbReference type="EMBL" id="KAK2158353.1"/>
    </source>
</evidence>
<comment type="subcellular location">
    <subcellularLocation>
        <location evidence="12">Endomembrane system</location>
        <topology evidence="12">Single-pass membrane protein</topology>
    </subcellularLocation>
    <subcellularLocation>
        <location evidence="13 16">Peroxisome membrane</location>
    </subcellularLocation>
</comment>
<feature type="compositionally biased region" description="Polar residues" evidence="17">
    <location>
        <begin position="257"/>
        <end position="280"/>
    </location>
</feature>
<evidence type="ECO:0000256" key="11">
    <source>
        <dbReference type="ARBA" id="ARBA00029502"/>
    </source>
</evidence>
<feature type="region of interest" description="Disordered" evidence="17">
    <location>
        <begin position="323"/>
        <end position="369"/>
    </location>
</feature>
<accession>A0AAD9JTN6</accession>
<keyword evidence="3" id="KW-0597">Phosphoprotein</keyword>
<evidence type="ECO:0000256" key="2">
    <source>
        <dbReference type="ARBA" id="ARBA00022448"/>
    </source>
</evidence>
<evidence type="ECO:0000256" key="13">
    <source>
        <dbReference type="ARBA" id="ARBA00046271"/>
    </source>
</evidence>
<comment type="caution">
    <text evidence="19">The sequence shown here is derived from an EMBL/GenBank/DDBJ whole genome shotgun (WGS) entry which is preliminary data.</text>
</comment>
<evidence type="ECO:0000256" key="15">
    <source>
        <dbReference type="ARBA" id="ARBA00065694"/>
    </source>
</evidence>
<dbReference type="GO" id="GO:1990429">
    <property type="term" value="C:peroxisomal importomer complex"/>
    <property type="evidence" value="ECO:0007669"/>
    <property type="project" value="TreeGrafter"/>
</dbReference>
<evidence type="ECO:0000256" key="17">
    <source>
        <dbReference type="SAM" id="MobiDB-lite"/>
    </source>
</evidence>
<comment type="subunit">
    <text evidence="15">Interacts with PEX13; forming the PEX13-PEX14 docking complex. Interacts with PEX5 (via WxxxF/Y motifs). Interacts with PEX19. Interacts with tubulin.</text>
</comment>
<evidence type="ECO:0000259" key="18">
    <source>
        <dbReference type="Pfam" id="PF04695"/>
    </source>
</evidence>
<dbReference type="Gene3D" id="1.10.10.10">
    <property type="entry name" value="Winged helix-like DNA-binding domain superfamily/Winged helix DNA-binding domain"/>
    <property type="match status" value="1"/>
</dbReference>
<comment type="function">
    <text evidence="14">Component of the PEX13-PEX14 docking complex, a translocon channel that specifically mediates the import of peroxisomal cargo proteins bound to PEX5 receptor. The PEX13-PEX14 docking complex forms a large import pore which can be opened to a diameter of about 9 nm. Mechanistically, PEX5 receptor along with cargo proteins associates with the PEX14 subunit of the PEX13-PEX14 docking complex in the cytosol, leading to the insertion of the receptor into the organelle membrane with the concomitant translocation of the cargo into the peroxisome matrix. Plays a key role for peroxisome movement through a direct interaction with tubulin.</text>
</comment>
<keyword evidence="5 16" id="KW-0653">Protein transport</keyword>
<evidence type="ECO:0000256" key="8">
    <source>
        <dbReference type="ARBA" id="ARBA00023010"/>
    </source>
</evidence>
<dbReference type="FunFam" id="1.10.10.10:FF:000296">
    <property type="entry name" value="Peroxisomal membrane protein PEX14"/>
    <property type="match status" value="1"/>
</dbReference>
<dbReference type="GO" id="GO:0012505">
    <property type="term" value="C:endomembrane system"/>
    <property type="evidence" value="ECO:0007669"/>
    <property type="project" value="UniProtKB-SubCell"/>
</dbReference>
<evidence type="ECO:0000256" key="9">
    <source>
        <dbReference type="ARBA" id="ARBA00023136"/>
    </source>
</evidence>
<feature type="domain" description="Peroxisome membrane anchor protein Pex14p N-terminal" evidence="18">
    <location>
        <begin position="21"/>
        <end position="62"/>
    </location>
</feature>
<gene>
    <name evidence="19" type="ORF">LSH36_172g03001</name>
</gene>
<feature type="region of interest" description="Disordered" evidence="17">
    <location>
        <begin position="243"/>
        <end position="280"/>
    </location>
</feature>
<dbReference type="Proteomes" id="UP001208570">
    <property type="component" value="Unassembled WGS sequence"/>
</dbReference>
<feature type="compositionally biased region" description="Low complexity" evidence="17">
    <location>
        <begin position="243"/>
        <end position="256"/>
    </location>
</feature>
<dbReference type="InterPro" id="IPR036388">
    <property type="entry name" value="WH-like_DNA-bd_sf"/>
</dbReference>
<keyword evidence="10 16" id="KW-0576">Peroxisome</keyword>
<evidence type="ECO:0000256" key="16">
    <source>
        <dbReference type="RuleBase" id="RU367032"/>
    </source>
</evidence>
<dbReference type="InterPro" id="IPR025655">
    <property type="entry name" value="PEX14"/>
</dbReference>
<evidence type="ECO:0000256" key="6">
    <source>
        <dbReference type="ARBA" id="ARBA00022989"/>
    </source>
</evidence>